<feature type="region of interest" description="Disordered" evidence="1">
    <location>
        <begin position="148"/>
        <end position="174"/>
    </location>
</feature>
<accession>A0A6A5CAY2</accession>
<evidence type="ECO:0000256" key="2">
    <source>
        <dbReference type="SAM" id="Phobius"/>
    </source>
</evidence>
<feature type="transmembrane region" description="Helical" evidence="2">
    <location>
        <begin position="6"/>
        <end position="23"/>
    </location>
</feature>
<dbReference type="GeneID" id="68118680"/>
<evidence type="ECO:0000256" key="1">
    <source>
        <dbReference type="SAM" id="MobiDB-lite"/>
    </source>
</evidence>
<name>A0A6A5CAY2_NAEFO</name>
<dbReference type="RefSeq" id="XP_044567248.1">
    <property type="nucleotide sequence ID" value="XM_044701876.1"/>
</dbReference>
<dbReference type="VEuPathDB" id="AmoebaDB:NfTy_018840"/>
<feature type="compositionally biased region" description="Polar residues" evidence="1">
    <location>
        <begin position="58"/>
        <end position="70"/>
    </location>
</feature>
<keyword evidence="2" id="KW-0472">Membrane</keyword>
<reference evidence="3 4" key="1">
    <citation type="journal article" date="2019" name="Sci. Rep.">
        <title>Nanopore sequencing improves the draft genome of the human pathogenic amoeba Naegleria fowleri.</title>
        <authorList>
            <person name="Liechti N."/>
            <person name="Schurch N."/>
            <person name="Bruggmann R."/>
            <person name="Wittwer M."/>
        </authorList>
    </citation>
    <scope>NUCLEOTIDE SEQUENCE [LARGE SCALE GENOMIC DNA]</scope>
    <source>
        <strain evidence="3 4">ATCC 30894</strain>
    </source>
</reference>
<evidence type="ECO:0000313" key="4">
    <source>
        <dbReference type="Proteomes" id="UP000444721"/>
    </source>
</evidence>
<keyword evidence="4" id="KW-1185">Reference proteome</keyword>
<feature type="compositionally biased region" description="Low complexity" evidence="1">
    <location>
        <begin position="90"/>
        <end position="100"/>
    </location>
</feature>
<dbReference type="VEuPathDB" id="AmoebaDB:FDP41_011465"/>
<feature type="region of interest" description="Disordered" evidence="1">
    <location>
        <begin position="58"/>
        <end position="78"/>
    </location>
</feature>
<dbReference type="AlphaFoldDB" id="A0A6A5CAY2"/>
<protein>
    <submittedName>
        <fullName evidence="3">Uncharacterized protein</fullName>
    </submittedName>
</protein>
<keyword evidence="2" id="KW-1133">Transmembrane helix</keyword>
<keyword evidence="2" id="KW-0812">Transmembrane</keyword>
<feature type="compositionally biased region" description="Polar residues" evidence="1">
    <location>
        <begin position="101"/>
        <end position="111"/>
    </location>
</feature>
<gene>
    <name evidence="3" type="ORF">FDP41_011465</name>
</gene>
<evidence type="ECO:0000313" key="3">
    <source>
        <dbReference type="EMBL" id="KAF0982535.1"/>
    </source>
</evidence>
<organism evidence="3 4">
    <name type="scientific">Naegleria fowleri</name>
    <name type="common">Brain eating amoeba</name>
    <dbReference type="NCBI Taxonomy" id="5763"/>
    <lineage>
        <taxon>Eukaryota</taxon>
        <taxon>Discoba</taxon>
        <taxon>Heterolobosea</taxon>
        <taxon>Tetramitia</taxon>
        <taxon>Eutetramitia</taxon>
        <taxon>Vahlkampfiidae</taxon>
        <taxon>Naegleria</taxon>
    </lineage>
</organism>
<feature type="transmembrane region" description="Helical" evidence="2">
    <location>
        <begin position="30"/>
        <end position="53"/>
    </location>
</feature>
<dbReference type="OrthoDB" id="10610372at2759"/>
<proteinExistence type="predicted"/>
<sequence length="182" mass="20213">MTMSGWIQLVAGVVSALTSLYASHLHMIDYFLQCFGILIFAIFVLLLFSPLLVEETAKSSSNNPNHMETGTQEKDGNQVDVKNYQLLNSPLPDSTSSPSLAVNTSPNSPNESELKETTTEHCHCMESGLHFGITHNNIQTYFVELTKPIQSPNNNPNQNHNYNDPTNQPLQTKNNLFLISSC</sequence>
<dbReference type="EMBL" id="VFQX01000009">
    <property type="protein sequence ID" value="KAF0982535.1"/>
    <property type="molecule type" value="Genomic_DNA"/>
</dbReference>
<dbReference type="VEuPathDB" id="AmoebaDB:NF0029420"/>
<dbReference type="Proteomes" id="UP000444721">
    <property type="component" value="Unassembled WGS sequence"/>
</dbReference>
<comment type="caution">
    <text evidence="3">The sequence shown here is derived from an EMBL/GenBank/DDBJ whole genome shotgun (WGS) entry which is preliminary data.</text>
</comment>
<feature type="compositionally biased region" description="Low complexity" evidence="1">
    <location>
        <begin position="150"/>
        <end position="168"/>
    </location>
</feature>
<feature type="region of interest" description="Disordered" evidence="1">
    <location>
        <begin position="90"/>
        <end position="119"/>
    </location>
</feature>